<comment type="catalytic activity">
    <reaction evidence="1">
        <text>AMP + H2O = D-ribose 5-phosphate + adenine</text>
        <dbReference type="Rhea" id="RHEA:20129"/>
        <dbReference type="ChEBI" id="CHEBI:15377"/>
        <dbReference type="ChEBI" id="CHEBI:16708"/>
        <dbReference type="ChEBI" id="CHEBI:78346"/>
        <dbReference type="ChEBI" id="CHEBI:456215"/>
        <dbReference type="EC" id="3.2.2.4"/>
    </reaction>
</comment>
<keyword evidence="5" id="KW-1185">Reference proteome</keyword>
<dbReference type="GO" id="GO:0009691">
    <property type="term" value="P:cytokinin biosynthetic process"/>
    <property type="evidence" value="ECO:0007669"/>
    <property type="project" value="UniProtKB-UniRule"/>
</dbReference>
<dbReference type="RefSeq" id="WP_157301549.1">
    <property type="nucleotide sequence ID" value="NZ_BAAAZB010000004.1"/>
</dbReference>
<dbReference type="OrthoDB" id="9801098at2"/>
<organism evidence="4 5">
    <name type="scientific">Chitinophaga oryziterrae</name>
    <dbReference type="NCBI Taxonomy" id="1031224"/>
    <lineage>
        <taxon>Bacteria</taxon>
        <taxon>Pseudomonadati</taxon>
        <taxon>Bacteroidota</taxon>
        <taxon>Chitinophagia</taxon>
        <taxon>Chitinophagales</taxon>
        <taxon>Chitinophagaceae</taxon>
        <taxon>Chitinophaga</taxon>
    </lineage>
</organism>
<dbReference type="AlphaFoldDB" id="A0A6N8JCF6"/>
<keyword evidence="3" id="KW-0378">Hydrolase</keyword>
<evidence type="ECO:0000256" key="3">
    <source>
        <dbReference type="RuleBase" id="RU363015"/>
    </source>
</evidence>
<dbReference type="NCBIfam" id="TIGR00730">
    <property type="entry name" value="Rossman fold protein, TIGR00730 family"/>
    <property type="match status" value="1"/>
</dbReference>
<dbReference type="Proteomes" id="UP000468388">
    <property type="component" value="Unassembled WGS sequence"/>
</dbReference>
<dbReference type="Gene3D" id="3.40.50.450">
    <property type="match status" value="1"/>
</dbReference>
<evidence type="ECO:0000313" key="4">
    <source>
        <dbReference type="EMBL" id="MVT42937.1"/>
    </source>
</evidence>
<dbReference type="EMBL" id="WRXO01000006">
    <property type="protein sequence ID" value="MVT42937.1"/>
    <property type="molecule type" value="Genomic_DNA"/>
</dbReference>
<reference evidence="4 5" key="1">
    <citation type="submission" date="2019-12" db="EMBL/GenBank/DDBJ databases">
        <title>The draft genomic sequence of strain Chitinophaga oryziterrae JCM 16595.</title>
        <authorList>
            <person name="Zhang X."/>
        </authorList>
    </citation>
    <scope>NUCLEOTIDE SEQUENCE [LARGE SCALE GENOMIC DNA]</scope>
    <source>
        <strain evidence="4 5">JCM 16595</strain>
    </source>
</reference>
<name>A0A6N8JCF6_9BACT</name>
<dbReference type="GO" id="GO:0008714">
    <property type="term" value="F:AMP nucleosidase activity"/>
    <property type="evidence" value="ECO:0007669"/>
    <property type="project" value="UniProtKB-EC"/>
</dbReference>
<accession>A0A6N8JCF6</accession>
<dbReference type="SUPFAM" id="SSF102405">
    <property type="entry name" value="MCP/YpsA-like"/>
    <property type="match status" value="1"/>
</dbReference>
<comment type="similarity">
    <text evidence="2 3">Belongs to the LOG family.</text>
</comment>
<evidence type="ECO:0000313" key="5">
    <source>
        <dbReference type="Proteomes" id="UP000468388"/>
    </source>
</evidence>
<dbReference type="Pfam" id="PF03641">
    <property type="entry name" value="Lysine_decarbox"/>
    <property type="match status" value="1"/>
</dbReference>
<dbReference type="PANTHER" id="PTHR31223">
    <property type="entry name" value="LOG FAMILY PROTEIN YJL055W"/>
    <property type="match status" value="1"/>
</dbReference>
<protein>
    <recommendedName>
        <fullName evidence="3">Cytokinin riboside 5'-monophosphate phosphoribohydrolase</fullName>
        <ecNumber evidence="3">3.2.2.n1</ecNumber>
    </recommendedName>
</protein>
<proteinExistence type="inferred from homology"/>
<dbReference type="EC" id="3.2.2.n1" evidence="3"/>
<keyword evidence="3" id="KW-0203">Cytokinin biosynthesis</keyword>
<dbReference type="PANTHER" id="PTHR31223:SF70">
    <property type="entry name" value="LOG FAMILY PROTEIN YJL055W"/>
    <property type="match status" value="1"/>
</dbReference>
<dbReference type="InterPro" id="IPR005269">
    <property type="entry name" value="LOG"/>
</dbReference>
<evidence type="ECO:0000256" key="2">
    <source>
        <dbReference type="ARBA" id="ARBA00006763"/>
    </source>
</evidence>
<sequence length="192" mass="21505">MKRLTVFCGSNPGNHPSYLLECEKLAELMVSKGIELVYGGGNVGLMGHIADSVLSRGGKVIGIIPERLVDKEVAHNGLTELIVVKTMHERKAKMAELCDGFIALPGGIGTLEEIMEVFTWTQLGYHSKPCALLNVNGFYDSLNIFIEQMVTTRFLRKEQKELLLISDDAKYLIEQMESSKIVYQDKWLKDKI</sequence>
<evidence type="ECO:0000256" key="1">
    <source>
        <dbReference type="ARBA" id="ARBA00000274"/>
    </source>
</evidence>
<gene>
    <name evidence="4" type="ORF">GO495_20240</name>
</gene>
<comment type="caution">
    <text evidence="4">The sequence shown here is derived from an EMBL/GenBank/DDBJ whole genome shotgun (WGS) entry which is preliminary data.</text>
</comment>
<dbReference type="InterPro" id="IPR031100">
    <property type="entry name" value="LOG_fam"/>
</dbReference>
<dbReference type="GO" id="GO:0005829">
    <property type="term" value="C:cytosol"/>
    <property type="evidence" value="ECO:0007669"/>
    <property type="project" value="TreeGrafter"/>
</dbReference>